<evidence type="ECO:0000313" key="2">
    <source>
        <dbReference type="EMBL" id="GAA2147903.1"/>
    </source>
</evidence>
<sequence>MPVLSALLGPVTRRLVYPAKATRIAPDGTTLHLVVGGVALRGWEVNPGRPRALVYFGGNGEPLDWLRPELEERFPDHTAYLLAYRGYGASGGRPAERALVRDALALHDHVAARHPGTRVDVVGRSLGSGVAMQVAARRPVERLVLVTPFDSLAAVAQDLFPRLPMGRLVHDRWDSAAVAAEVRARILVLRAGRDDLVRPPRTDSLLTVLPGEPEVVDLPDADHADLVEDPAYWRAITGFLG</sequence>
<reference evidence="2 3" key="1">
    <citation type="journal article" date="2019" name="Int. J. Syst. Evol. Microbiol.">
        <title>The Global Catalogue of Microorganisms (GCM) 10K type strain sequencing project: providing services to taxonomists for standard genome sequencing and annotation.</title>
        <authorList>
            <consortium name="The Broad Institute Genomics Platform"/>
            <consortium name="The Broad Institute Genome Sequencing Center for Infectious Disease"/>
            <person name="Wu L."/>
            <person name="Ma J."/>
        </authorList>
    </citation>
    <scope>NUCLEOTIDE SEQUENCE [LARGE SCALE GENOMIC DNA]</scope>
    <source>
        <strain evidence="2 3">JCM 16022</strain>
    </source>
</reference>
<dbReference type="EMBL" id="BAAAQR010000007">
    <property type="protein sequence ID" value="GAA2147903.1"/>
    <property type="molecule type" value="Genomic_DNA"/>
</dbReference>
<accession>A0ABN2ZUJ9</accession>
<dbReference type="Proteomes" id="UP001501771">
    <property type="component" value="Unassembled WGS sequence"/>
</dbReference>
<keyword evidence="3" id="KW-1185">Reference proteome</keyword>
<organism evidence="2 3">
    <name type="scientific">Nocardioides koreensis</name>
    <dbReference type="NCBI Taxonomy" id="433651"/>
    <lineage>
        <taxon>Bacteria</taxon>
        <taxon>Bacillati</taxon>
        <taxon>Actinomycetota</taxon>
        <taxon>Actinomycetes</taxon>
        <taxon>Propionibacteriales</taxon>
        <taxon>Nocardioidaceae</taxon>
        <taxon>Nocardioides</taxon>
    </lineage>
</organism>
<dbReference type="Gene3D" id="3.40.50.1820">
    <property type="entry name" value="alpha/beta hydrolase"/>
    <property type="match status" value="1"/>
</dbReference>
<gene>
    <name evidence="2" type="ORF">GCM10009844_25700</name>
</gene>
<name>A0ABN2ZUJ9_9ACTN</name>
<evidence type="ECO:0000313" key="3">
    <source>
        <dbReference type="Proteomes" id="UP001501771"/>
    </source>
</evidence>
<dbReference type="Pfam" id="PF12146">
    <property type="entry name" value="Hydrolase_4"/>
    <property type="match status" value="1"/>
</dbReference>
<evidence type="ECO:0000259" key="1">
    <source>
        <dbReference type="Pfam" id="PF12146"/>
    </source>
</evidence>
<protein>
    <recommendedName>
        <fullName evidence="1">Serine aminopeptidase S33 domain-containing protein</fullName>
    </recommendedName>
</protein>
<dbReference type="SUPFAM" id="SSF53474">
    <property type="entry name" value="alpha/beta-Hydrolases"/>
    <property type="match status" value="1"/>
</dbReference>
<feature type="domain" description="Serine aminopeptidase S33" evidence="1">
    <location>
        <begin position="78"/>
        <end position="150"/>
    </location>
</feature>
<dbReference type="RefSeq" id="WP_344152565.1">
    <property type="nucleotide sequence ID" value="NZ_BAAAQR010000007.1"/>
</dbReference>
<comment type="caution">
    <text evidence="2">The sequence shown here is derived from an EMBL/GenBank/DDBJ whole genome shotgun (WGS) entry which is preliminary data.</text>
</comment>
<dbReference type="PANTHER" id="PTHR12277">
    <property type="entry name" value="ALPHA/BETA HYDROLASE DOMAIN-CONTAINING PROTEIN"/>
    <property type="match status" value="1"/>
</dbReference>
<dbReference type="InterPro" id="IPR029058">
    <property type="entry name" value="AB_hydrolase_fold"/>
</dbReference>
<proteinExistence type="predicted"/>
<dbReference type="InterPro" id="IPR022742">
    <property type="entry name" value="Hydrolase_4"/>
</dbReference>